<dbReference type="PANTHER" id="PTHR35400">
    <property type="entry name" value="SLR1083 PROTEIN"/>
    <property type="match status" value="1"/>
</dbReference>
<dbReference type="Proteomes" id="UP000605361">
    <property type="component" value="Unassembled WGS sequence"/>
</dbReference>
<organism evidence="2 3">
    <name type="scientific">Nonomuraea cypriaca</name>
    <dbReference type="NCBI Taxonomy" id="1187855"/>
    <lineage>
        <taxon>Bacteria</taxon>
        <taxon>Bacillati</taxon>
        <taxon>Actinomycetota</taxon>
        <taxon>Actinomycetes</taxon>
        <taxon>Streptosporangiales</taxon>
        <taxon>Streptosporangiaceae</taxon>
        <taxon>Nonomuraea</taxon>
    </lineage>
</organism>
<dbReference type="GO" id="GO:0004519">
    <property type="term" value="F:endonuclease activity"/>
    <property type="evidence" value="ECO:0007669"/>
    <property type="project" value="UniProtKB-KW"/>
</dbReference>
<sequence length="209" mass="22151">MSALPSEGRLVAHPAPRRTPLFPAGRVTGYTVDDWLKLPETGERIELIDGNFSVSPVPMGSHALCAGGLRAVLTAAARAAKPDLVVVETVNVQTGDDGLIPDVAVVPRDLVMARTVVFPASDVAAVAEIVSPGLGNRRRDYEIKPPKYAKAGIGVFIRVEIEGADIPRVEVFQLGPDGYEMTGQTKAGELVTLTEPFPASFDPAELLEA</sequence>
<evidence type="ECO:0000313" key="2">
    <source>
        <dbReference type="EMBL" id="MBF8185102.1"/>
    </source>
</evidence>
<dbReference type="RefSeq" id="WP_195894082.1">
    <property type="nucleotide sequence ID" value="NZ_JADOGI010000009.1"/>
</dbReference>
<dbReference type="Pfam" id="PF05685">
    <property type="entry name" value="Uma2"/>
    <property type="match status" value="1"/>
</dbReference>
<name>A0A931A957_9ACTN</name>
<dbReference type="SUPFAM" id="SSF52980">
    <property type="entry name" value="Restriction endonuclease-like"/>
    <property type="match status" value="1"/>
</dbReference>
<dbReference type="PANTHER" id="PTHR35400:SF3">
    <property type="entry name" value="SLL1072 PROTEIN"/>
    <property type="match status" value="1"/>
</dbReference>
<keyword evidence="3" id="KW-1185">Reference proteome</keyword>
<dbReference type="Gene3D" id="3.90.1570.10">
    <property type="entry name" value="tt1808, chain A"/>
    <property type="match status" value="1"/>
</dbReference>
<keyword evidence="2" id="KW-0255">Endonuclease</keyword>
<evidence type="ECO:0000313" key="3">
    <source>
        <dbReference type="Proteomes" id="UP000605361"/>
    </source>
</evidence>
<protein>
    <submittedName>
        <fullName evidence="2">Uma2 family endonuclease</fullName>
    </submittedName>
</protein>
<keyword evidence="2" id="KW-0540">Nuclease</keyword>
<dbReference type="InterPro" id="IPR008538">
    <property type="entry name" value="Uma2"/>
</dbReference>
<accession>A0A931A957</accession>
<dbReference type="InterPro" id="IPR012296">
    <property type="entry name" value="Nuclease_put_TT1808"/>
</dbReference>
<dbReference type="AlphaFoldDB" id="A0A931A957"/>
<gene>
    <name evidence="2" type="ORF">ITP53_04985</name>
</gene>
<dbReference type="InterPro" id="IPR011335">
    <property type="entry name" value="Restrct_endonuc-II-like"/>
</dbReference>
<evidence type="ECO:0000259" key="1">
    <source>
        <dbReference type="Pfam" id="PF05685"/>
    </source>
</evidence>
<dbReference type="CDD" id="cd06260">
    <property type="entry name" value="DUF820-like"/>
    <property type="match status" value="1"/>
</dbReference>
<comment type="caution">
    <text evidence="2">The sequence shown here is derived from an EMBL/GenBank/DDBJ whole genome shotgun (WGS) entry which is preliminary data.</text>
</comment>
<keyword evidence="2" id="KW-0378">Hydrolase</keyword>
<dbReference type="EMBL" id="JADOGI010000009">
    <property type="protein sequence ID" value="MBF8185102.1"/>
    <property type="molecule type" value="Genomic_DNA"/>
</dbReference>
<feature type="domain" description="Putative restriction endonuclease" evidence="1">
    <location>
        <begin position="33"/>
        <end position="201"/>
    </location>
</feature>
<reference evidence="2" key="1">
    <citation type="submission" date="2020-11" db="EMBL/GenBank/DDBJ databases">
        <title>Whole-genome analyses of Nonomuraea sp. K274.</title>
        <authorList>
            <person name="Veyisoglu A."/>
        </authorList>
    </citation>
    <scope>NUCLEOTIDE SEQUENCE</scope>
    <source>
        <strain evidence="2">K274</strain>
    </source>
</reference>
<proteinExistence type="predicted"/>